<dbReference type="Proteomes" id="UP000051580">
    <property type="component" value="Unassembled WGS sequence"/>
</dbReference>
<evidence type="ECO:0008006" key="4">
    <source>
        <dbReference type="Google" id="ProtNLM"/>
    </source>
</evidence>
<dbReference type="RefSeq" id="WP_057732460.1">
    <property type="nucleotide sequence ID" value="NZ_AZFS01000044.1"/>
</dbReference>
<keyword evidence="3" id="KW-1185">Reference proteome</keyword>
<name>A0A0R1URL1_9LACO</name>
<dbReference type="InterPro" id="IPR025659">
    <property type="entry name" value="Tubby-like_C"/>
</dbReference>
<proteinExistence type="inferred from homology"/>
<dbReference type="PATRIC" id="fig|1423753.3.peg.2167"/>
<comment type="similarity">
    <text evidence="1">Belongs to the LOR family.</text>
</comment>
<accession>A0A0R1URL1</accession>
<dbReference type="InterPro" id="IPR038595">
    <property type="entry name" value="LOR_sf"/>
</dbReference>
<dbReference type="EMBL" id="AZFS01000044">
    <property type="protein sequence ID" value="KRL95833.1"/>
    <property type="molecule type" value="Genomic_DNA"/>
</dbReference>
<evidence type="ECO:0000313" key="3">
    <source>
        <dbReference type="Proteomes" id="UP000051580"/>
    </source>
</evidence>
<dbReference type="Gene3D" id="2.40.160.200">
    <property type="entry name" value="LURP1-related"/>
    <property type="match status" value="1"/>
</dbReference>
<evidence type="ECO:0000256" key="1">
    <source>
        <dbReference type="ARBA" id="ARBA00005437"/>
    </source>
</evidence>
<dbReference type="OrthoDB" id="652307at2"/>
<dbReference type="Pfam" id="PF04525">
    <property type="entry name" value="LOR"/>
    <property type="match status" value="1"/>
</dbReference>
<dbReference type="InterPro" id="IPR007612">
    <property type="entry name" value="LOR"/>
</dbReference>
<reference evidence="2 3" key="1">
    <citation type="journal article" date="2015" name="Genome Announc.">
        <title>Expanding the biotechnology potential of lactobacilli through comparative genomics of 213 strains and associated genera.</title>
        <authorList>
            <person name="Sun Z."/>
            <person name="Harris H.M."/>
            <person name="McCann A."/>
            <person name="Guo C."/>
            <person name="Argimon S."/>
            <person name="Zhang W."/>
            <person name="Yang X."/>
            <person name="Jeffery I.B."/>
            <person name="Cooney J.C."/>
            <person name="Kagawa T.F."/>
            <person name="Liu W."/>
            <person name="Song Y."/>
            <person name="Salvetti E."/>
            <person name="Wrobel A."/>
            <person name="Rasinkangas P."/>
            <person name="Parkhill J."/>
            <person name="Rea M.C."/>
            <person name="O'Sullivan O."/>
            <person name="Ritari J."/>
            <person name="Douillard F.P."/>
            <person name="Paul Ross R."/>
            <person name="Yang R."/>
            <person name="Briner A.E."/>
            <person name="Felis G.E."/>
            <person name="de Vos W.M."/>
            <person name="Barrangou R."/>
            <person name="Klaenhammer T.R."/>
            <person name="Caufield P.W."/>
            <person name="Cui Y."/>
            <person name="Zhang H."/>
            <person name="O'Toole P.W."/>
        </authorList>
    </citation>
    <scope>NUCLEOTIDE SEQUENCE [LARGE SCALE GENOMIC DNA]</scope>
    <source>
        <strain evidence="2 3">DSM 16381</strain>
    </source>
</reference>
<dbReference type="AlphaFoldDB" id="A0A0R1URL1"/>
<protein>
    <recommendedName>
        <fullName evidence="4">Scramblase family protein</fullName>
    </recommendedName>
</protein>
<evidence type="ECO:0000313" key="2">
    <source>
        <dbReference type="EMBL" id="KRL95833.1"/>
    </source>
</evidence>
<comment type="caution">
    <text evidence="2">The sequence shown here is derived from an EMBL/GenBank/DDBJ whole genome shotgun (WGS) entry which is preliminary data.</text>
</comment>
<organism evidence="2 3">
    <name type="scientific">Levilactobacillus hammesii DSM 16381</name>
    <dbReference type="NCBI Taxonomy" id="1423753"/>
    <lineage>
        <taxon>Bacteria</taxon>
        <taxon>Bacillati</taxon>
        <taxon>Bacillota</taxon>
        <taxon>Bacilli</taxon>
        <taxon>Lactobacillales</taxon>
        <taxon>Lactobacillaceae</taxon>
        <taxon>Levilactobacillus</taxon>
    </lineage>
</organism>
<sequence>MRKLYLNQKVWSLREKFTIRDEHDHPVYQAVGSVFQVPKHFDILDMQNTVIARVTKKPLSWLPLFSLEIGGQPVATIQKKFTLFKPRYDLSASGVTVTGDFWDMNFTVSRQGHTVGKVAKRWFSLGDQYEITIAHDDDTLLLVGLVIAIDYVKRTEQAAANSGNHAGN</sequence>
<gene>
    <name evidence="2" type="ORF">FD28_GL002061</name>
</gene>
<dbReference type="SUPFAM" id="SSF54518">
    <property type="entry name" value="Tubby C-terminal domain-like"/>
    <property type="match status" value="1"/>
</dbReference>